<organism evidence="6 7">
    <name type="scientific">Nocardia callitridis</name>
    <dbReference type="NCBI Taxonomy" id="648753"/>
    <lineage>
        <taxon>Bacteria</taxon>
        <taxon>Bacillati</taxon>
        <taxon>Actinomycetota</taxon>
        <taxon>Actinomycetes</taxon>
        <taxon>Mycobacteriales</taxon>
        <taxon>Nocardiaceae</taxon>
        <taxon>Nocardia</taxon>
    </lineage>
</organism>
<dbReference type="PRINTS" id="PR01179">
    <property type="entry name" value="ODADCRBXLASE"/>
</dbReference>
<evidence type="ECO:0000256" key="2">
    <source>
        <dbReference type="ARBA" id="ARBA00022793"/>
    </source>
</evidence>
<feature type="region of interest" description="Disordered" evidence="4">
    <location>
        <begin position="450"/>
        <end position="491"/>
    </location>
</feature>
<proteinExistence type="predicted"/>
<keyword evidence="7" id="KW-1185">Reference proteome</keyword>
<comment type="cofactor">
    <cofactor evidence="1">
        <name>pyridoxal 5'-phosphate</name>
        <dbReference type="ChEBI" id="CHEBI:597326"/>
    </cofactor>
</comment>
<feature type="domain" description="Orn/DAP/Arg decarboxylase 2 N-terminal" evidence="5">
    <location>
        <begin position="52"/>
        <end position="264"/>
    </location>
</feature>
<protein>
    <submittedName>
        <fullName evidence="6">Y4yA family PLP-dependent enzyme</fullName>
    </submittedName>
</protein>
<dbReference type="InterPro" id="IPR029066">
    <property type="entry name" value="PLP-binding_barrel"/>
</dbReference>
<sequence>MPTSPALPAKLAPVVRAFLDRRDLLDHALRTNGSPLHLLFPQVVADNLAALRAVLDAHPLRYRLCYAHKVNHSRAFVRTVEHAGIDIDVASPQELAAAHTAGFSCDRIEVTGPKGAALLRAALAASATVNVDNAWELSRIAELADTGNPVRVLLRVNGFDPPGANASISRFGFAPHQLDGAFELLAAQRNRIRFLGFAFHLDSGAIADRVRAIDGCLTLVERAAAYGLTAAVLDIGGGFRQVFTADVDRFDRYTKALRAALVGHATPMSWGNNTFGYRIDAQAVHGIPIFHKYANTVESTAMLAELLATPLPRHGARTIAEVLADNLLEVWAEPGKSLVDHAGVTLATVEFVKEAADGSLLVHLDLSRDRVTPADQEVMVDPILLPDHTDDTDDTDHETETDSVGVYFAGQLCLERDMITTHKVWLPRRPRTGDLVVFPNTAAYNMDLSSASASMRPPPPKLAVTRNGDDFRVVPDADYRPSGDVDTHGRC</sequence>
<dbReference type="Gene3D" id="2.40.37.10">
    <property type="entry name" value="Lyase, Ornithine Decarboxylase, Chain A, domain 1"/>
    <property type="match status" value="1"/>
</dbReference>
<feature type="compositionally biased region" description="Basic and acidic residues" evidence="4">
    <location>
        <begin position="467"/>
        <end position="491"/>
    </location>
</feature>
<dbReference type="Proteomes" id="UP001500603">
    <property type="component" value="Unassembled WGS sequence"/>
</dbReference>
<keyword evidence="2" id="KW-0456">Lyase</keyword>
<dbReference type="InterPro" id="IPR022653">
    <property type="entry name" value="De-COase2_pyr-phos_BS"/>
</dbReference>
<dbReference type="PANTHER" id="PTHR43727:SF2">
    <property type="entry name" value="GROUP IV DECARBOXYLASE"/>
    <property type="match status" value="1"/>
</dbReference>
<dbReference type="InterPro" id="IPR009006">
    <property type="entry name" value="Ala_racemase/Decarboxylase_C"/>
</dbReference>
<evidence type="ECO:0000256" key="1">
    <source>
        <dbReference type="ARBA" id="ARBA00001933"/>
    </source>
</evidence>
<evidence type="ECO:0000256" key="3">
    <source>
        <dbReference type="ARBA" id="ARBA00022898"/>
    </source>
</evidence>
<dbReference type="Gene3D" id="3.20.20.10">
    <property type="entry name" value="Alanine racemase"/>
    <property type="match status" value="1"/>
</dbReference>
<dbReference type="Pfam" id="PF02784">
    <property type="entry name" value="Orn_Arg_deC_N"/>
    <property type="match status" value="1"/>
</dbReference>
<dbReference type="InterPro" id="IPR022644">
    <property type="entry name" value="De-COase2_N"/>
</dbReference>
<dbReference type="SUPFAM" id="SSF50621">
    <property type="entry name" value="Alanine racemase C-terminal domain-like"/>
    <property type="match status" value="1"/>
</dbReference>
<dbReference type="InterPro" id="IPR000183">
    <property type="entry name" value="Orn/DAP/Arg_de-COase"/>
</dbReference>
<dbReference type="SUPFAM" id="SSF51419">
    <property type="entry name" value="PLP-binding barrel"/>
    <property type="match status" value="1"/>
</dbReference>
<comment type="caution">
    <text evidence="6">The sequence shown here is derived from an EMBL/GenBank/DDBJ whole genome shotgun (WGS) entry which is preliminary data.</text>
</comment>
<keyword evidence="3" id="KW-0663">Pyridoxal phosphate</keyword>
<evidence type="ECO:0000313" key="6">
    <source>
        <dbReference type="EMBL" id="GAA5049533.1"/>
    </source>
</evidence>
<evidence type="ECO:0000256" key="4">
    <source>
        <dbReference type="SAM" id="MobiDB-lite"/>
    </source>
</evidence>
<evidence type="ECO:0000259" key="5">
    <source>
        <dbReference type="Pfam" id="PF02784"/>
    </source>
</evidence>
<name>A0ABP9K1V5_9NOCA</name>
<reference evidence="7" key="1">
    <citation type="journal article" date="2019" name="Int. J. Syst. Evol. Microbiol.">
        <title>The Global Catalogue of Microorganisms (GCM) 10K type strain sequencing project: providing services to taxonomists for standard genome sequencing and annotation.</title>
        <authorList>
            <consortium name="The Broad Institute Genomics Platform"/>
            <consortium name="The Broad Institute Genome Sequencing Center for Infectious Disease"/>
            <person name="Wu L."/>
            <person name="Ma J."/>
        </authorList>
    </citation>
    <scope>NUCLEOTIDE SEQUENCE [LARGE SCALE GENOMIC DNA]</scope>
    <source>
        <strain evidence="7">JCM 18298</strain>
    </source>
</reference>
<dbReference type="PANTHER" id="PTHR43727">
    <property type="entry name" value="DIAMINOPIMELATE DECARBOXYLASE"/>
    <property type="match status" value="1"/>
</dbReference>
<keyword evidence="2" id="KW-0210">Decarboxylase</keyword>
<dbReference type="RefSeq" id="WP_345494814.1">
    <property type="nucleotide sequence ID" value="NZ_BAABJM010000002.1"/>
</dbReference>
<dbReference type="EMBL" id="BAABJM010000002">
    <property type="protein sequence ID" value="GAA5049533.1"/>
    <property type="molecule type" value="Genomic_DNA"/>
</dbReference>
<accession>A0ABP9K1V5</accession>
<gene>
    <name evidence="6" type="ORF">GCM10023318_18530</name>
</gene>
<dbReference type="PROSITE" id="PS00878">
    <property type="entry name" value="ODR_DC_2_1"/>
    <property type="match status" value="1"/>
</dbReference>
<evidence type="ECO:0000313" key="7">
    <source>
        <dbReference type="Proteomes" id="UP001500603"/>
    </source>
</evidence>